<dbReference type="PROSITE" id="PS01081">
    <property type="entry name" value="HTH_TETR_1"/>
    <property type="match status" value="1"/>
</dbReference>
<keyword evidence="1 2" id="KW-0238">DNA-binding</keyword>
<reference evidence="4" key="2">
    <citation type="journal article" date="2016" name="Front. Microbiol.">
        <title>The Regulatory Protein RosR Affects Rhizobium leguminosarum bv. trifolii Protein Profiles, Cell Surface Properties, and Symbiosis with Clover.</title>
        <authorList>
            <person name="Rachwal K."/>
            <person name="Boguszewska A."/>
            <person name="Kopcinska J."/>
            <person name="Karas M."/>
            <person name="Tchorzewski M."/>
            <person name="Janczarek M."/>
        </authorList>
    </citation>
    <scope>NUCLEOTIDE SEQUENCE</scope>
    <source>
        <strain evidence="4">Rt24.2</strain>
    </source>
</reference>
<evidence type="ECO:0000259" key="3">
    <source>
        <dbReference type="PROSITE" id="PS50977"/>
    </source>
</evidence>
<dbReference type="Pfam" id="PF00440">
    <property type="entry name" value="TetR_N"/>
    <property type="match status" value="1"/>
</dbReference>
<evidence type="ECO:0000256" key="2">
    <source>
        <dbReference type="PROSITE-ProRule" id="PRU00335"/>
    </source>
</evidence>
<dbReference type="Gene3D" id="1.10.357.10">
    <property type="entry name" value="Tetracycline Repressor, domain 2"/>
    <property type="match status" value="1"/>
</dbReference>
<name>A0A1C9I052_RHILT</name>
<protein>
    <submittedName>
        <fullName evidence="4">TetR family transcriptional regulator</fullName>
    </submittedName>
</protein>
<dbReference type="InterPro" id="IPR050109">
    <property type="entry name" value="HTH-type_TetR-like_transc_reg"/>
</dbReference>
<dbReference type="SUPFAM" id="SSF46689">
    <property type="entry name" value="Homeodomain-like"/>
    <property type="match status" value="1"/>
</dbReference>
<dbReference type="Pfam" id="PF17937">
    <property type="entry name" value="TetR_C_28"/>
    <property type="match status" value="1"/>
</dbReference>
<accession>A0A1C9I052</accession>
<feature type="domain" description="HTH tetR-type" evidence="3">
    <location>
        <begin position="49"/>
        <end position="109"/>
    </location>
</feature>
<dbReference type="SUPFAM" id="SSF48498">
    <property type="entry name" value="Tetracyclin repressor-like, C-terminal domain"/>
    <property type="match status" value="1"/>
</dbReference>
<dbReference type="PANTHER" id="PTHR30055:SF148">
    <property type="entry name" value="TETR-FAMILY TRANSCRIPTIONAL REGULATOR"/>
    <property type="match status" value="1"/>
</dbReference>
<dbReference type="GO" id="GO:0003700">
    <property type="term" value="F:DNA-binding transcription factor activity"/>
    <property type="evidence" value="ECO:0007669"/>
    <property type="project" value="TreeGrafter"/>
</dbReference>
<reference evidence="4" key="1">
    <citation type="journal article" date="2015" name="BMC Genomics">
        <title>Transcriptome profiling of a Rhizobium leguminosarum bv. trifolii rosR mutant reveals the role of the transcriptional regulator RosR in motility, synthesis of cell-surface components, and other cellular processes.</title>
        <authorList>
            <person name="Rachwal K."/>
            <person name="Matczynska E."/>
            <person name="Janczarek M."/>
        </authorList>
    </citation>
    <scope>NUCLEOTIDE SEQUENCE</scope>
    <source>
        <strain evidence="4">Rt24.2</strain>
    </source>
</reference>
<evidence type="ECO:0000313" key="4">
    <source>
        <dbReference type="EMBL" id="AOO92379.1"/>
    </source>
</evidence>
<dbReference type="PROSITE" id="PS50977">
    <property type="entry name" value="HTH_TETR_2"/>
    <property type="match status" value="1"/>
</dbReference>
<proteinExistence type="predicted"/>
<dbReference type="PRINTS" id="PR00455">
    <property type="entry name" value="HTHTETR"/>
</dbReference>
<dbReference type="PANTHER" id="PTHR30055">
    <property type="entry name" value="HTH-TYPE TRANSCRIPTIONAL REGULATOR RUTR"/>
    <property type="match status" value="1"/>
</dbReference>
<sequence length="222" mass="24474">MIALSYLEFPWPGDPGSDTDPLGRLGAKLISNTGHALVDSPRNRKKQPDVVRQALLDCATKLALEHGLAAVSLQAVASAAGVTKGGLFHHFPNKQALIEAVFDGMMENLDREIDQELERDKGGHGTFTRAYVRTLFSDRALNNSPWSAQTMTVLADPYSKSLWHRWMNDRLVRHAETDAGMRLEIVRLAADGAWLAHVLRPDDHTGSDDTALLQELIELTEG</sequence>
<dbReference type="InterPro" id="IPR036271">
    <property type="entry name" value="Tet_transcr_reg_TetR-rel_C_sf"/>
</dbReference>
<dbReference type="InterPro" id="IPR041479">
    <property type="entry name" value="TetR_CgmR_C"/>
</dbReference>
<dbReference type="InterPro" id="IPR001647">
    <property type="entry name" value="HTH_TetR"/>
</dbReference>
<dbReference type="AlphaFoldDB" id="A0A1C9I052"/>
<dbReference type="InterPro" id="IPR023772">
    <property type="entry name" value="DNA-bd_HTH_TetR-type_CS"/>
</dbReference>
<dbReference type="EMBL" id="KX490015">
    <property type="protein sequence ID" value="AOO92379.1"/>
    <property type="molecule type" value="Genomic_DNA"/>
</dbReference>
<organism evidence="4">
    <name type="scientific">Rhizobium leguminosarum bv. trifolii</name>
    <dbReference type="NCBI Taxonomy" id="386"/>
    <lineage>
        <taxon>Bacteria</taxon>
        <taxon>Pseudomonadati</taxon>
        <taxon>Pseudomonadota</taxon>
        <taxon>Alphaproteobacteria</taxon>
        <taxon>Hyphomicrobiales</taxon>
        <taxon>Rhizobiaceae</taxon>
        <taxon>Rhizobium/Agrobacterium group</taxon>
        <taxon>Rhizobium</taxon>
    </lineage>
</organism>
<evidence type="ECO:0000256" key="1">
    <source>
        <dbReference type="ARBA" id="ARBA00023125"/>
    </source>
</evidence>
<dbReference type="InterPro" id="IPR009057">
    <property type="entry name" value="Homeodomain-like_sf"/>
</dbReference>
<dbReference type="GO" id="GO:0000976">
    <property type="term" value="F:transcription cis-regulatory region binding"/>
    <property type="evidence" value="ECO:0007669"/>
    <property type="project" value="TreeGrafter"/>
</dbReference>
<feature type="DNA-binding region" description="H-T-H motif" evidence="2">
    <location>
        <begin position="72"/>
        <end position="91"/>
    </location>
</feature>